<dbReference type="AlphaFoldDB" id="A0A178ZVN8"/>
<dbReference type="Pfam" id="PF13424">
    <property type="entry name" value="TPR_12"/>
    <property type="match status" value="3"/>
</dbReference>
<name>A0A178ZVN8_9EURO</name>
<dbReference type="InterPro" id="IPR053137">
    <property type="entry name" value="NLR-like"/>
</dbReference>
<dbReference type="InterPro" id="IPR027417">
    <property type="entry name" value="P-loop_NTPase"/>
</dbReference>
<proteinExistence type="predicted"/>
<dbReference type="SUPFAM" id="SSF52540">
    <property type="entry name" value="P-loop containing nucleoside triphosphate hydrolases"/>
    <property type="match status" value="1"/>
</dbReference>
<gene>
    <name evidence="1" type="ORF">AYL99_02999</name>
</gene>
<dbReference type="OrthoDB" id="4150231at2759"/>
<dbReference type="STRING" id="1367422.A0A178ZVN8"/>
<dbReference type="PRINTS" id="PR00381">
    <property type="entry name" value="KINESINLIGHT"/>
</dbReference>
<dbReference type="InterPro" id="IPR019734">
    <property type="entry name" value="TPR_rpt"/>
</dbReference>
<dbReference type="InterPro" id="IPR035994">
    <property type="entry name" value="Nucleoside_phosphorylase_sf"/>
</dbReference>
<dbReference type="Gene3D" id="1.25.40.10">
    <property type="entry name" value="Tetratricopeptide repeat domain"/>
    <property type="match status" value="3"/>
</dbReference>
<accession>A0A178ZVN8</accession>
<dbReference type="Gene3D" id="3.40.50.300">
    <property type="entry name" value="P-loop containing nucleotide triphosphate hydrolases"/>
    <property type="match status" value="1"/>
</dbReference>
<sequence length="1272" mass="142998">MSNKHPRPTGRDCFEIAIICSSAVERITAEAILDERYETDGFSYGKAARDWNTYTTGRLGNHDVVLAYMLGSGGIRAAAVAAHMESSFRNIKIAIVAGLCSGVTKTRAGGEILLGDVIISTSVTQLDFGRQYANGPSRKEVKDTLGPANTEIRRVTTQLSGNRVRRRLREKTHLYATQISMKDGFSNSNYPGAERDRLFPPEYRHKHWRKAPTQEGCIYDSCRCQGDEVCEAALQSNCEDSGCDDYLSMQRGRIQMARGFGLDGSKISTTEMQEAQKPLVHIGRIASCDAVINSGLHRDRVAAQDGVIGFETESAGTWSYLPTIVIKGVADYADGHKDKRWQQYAAATAAACVRAMLEEWVSINSKMFEPADRDIQNHPATAPFIIPFRRDEDFVESGTLCEQIDKRYSEPGSRTALVGPGGVGKSQLAIECAYRLRERSPRTSVFWINASSVACLTHSFLEITYKANIPVQNQPDTDIFLLIFKWLHLHFKGGWMLIMDDLDDAVRPGVRGDGQICSENPQPLITYTSYSQNGSVLITTRGRNAALRFVQAHDIIQTRSMTQHSALALLQKKLNSTWRSHDDHAAAELIAALEYMPLAIVQAATHISERFPVYAIEQYLEQVVRYGRGKTILLKDVGDGQHHQARTAENSISVTWQISLEYIRRVQPSAADLLSLMSCFDRHGIPMALLRCRRVLKSRDQNEERPHKNADLDNRCGLEDAPQLNKDNLLEDDIEMLQRLSFISTGQDGVTVDVHALVQLATRKWLEANGKAETWMREAINTLSAAFPTDEHKNQHLCQALFPHVQPLVFQQPKDVDGLRDWASLLHRAARYALGSGNVDDAVITLTASIVVIKQSLGNTHEETLASMDTLACAYSNQDRFPQAEELLAQVLEVRMSVLGQEHPATLSSMKNLALTHWNQGRWKEAEKLFARVVEIQTSMLGQDHPATLTSINNLALTYWSQGRWKDVEELELQAMRAQERVLGTEHPDTLTSLSNLATVYRNQGRWDGAEELDMKVLETRRSILGIDHPDSLTSLDNLALTYRNQGRCKDAEELEMFVVKTRIMILGEEHPDTLTSKGNLALVLGQQERYEEAKQLLEQTRRSWEKILGREHPDTIISTSNLAEVLWRLGEHEKAMQLVQQTLRSAQEILGREHPDTLTVTFNLAQVLRRQEKYEEAKQLLRQTWIAREKILGREHPDTLTSMFNLALVVGRQRKYKEATKSLQQLLGSREEVLGSENPDTLTSMYHLAALVLGQQGKQREGGKQFRRQTV</sequence>
<dbReference type="GO" id="GO:0003824">
    <property type="term" value="F:catalytic activity"/>
    <property type="evidence" value="ECO:0007669"/>
    <property type="project" value="InterPro"/>
</dbReference>
<dbReference type="GeneID" id="30007169"/>
<dbReference type="SMART" id="SM00028">
    <property type="entry name" value="TPR"/>
    <property type="match status" value="8"/>
</dbReference>
<reference evidence="1 2" key="1">
    <citation type="submission" date="2016-04" db="EMBL/GenBank/DDBJ databases">
        <title>Draft genome of Fonsecaea erecta CBS 125763.</title>
        <authorList>
            <person name="Weiss V.A."/>
            <person name="Vicente V.A."/>
            <person name="Raittz R.T."/>
            <person name="Moreno L.F."/>
            <person name="De Souza E.M."/>
            <person name="Pedrosa F.O."/>
            <person name="Steffens M.B."/>
            <person name="Faoro H."/>
            <person name="Tadra-Sfeir M.Z."/>
            <person name="Najafzadeh M.J."/>
            <person name="Felipe M.S."/>
            <person name="Teixeira M."/>
            <person name="Sun J."/>
            <person name="Xi L."/>
            <person name="Gomes R."/>
            <person name="De Azevedo C.M."/>
            <person name="Salgado C.G."/>
            <person name="Da Silva M.B."/>
            <person name="Nascimento M.F."/>
            <person name="Queiroz-Telles F."/>
            <person name="Attili D.S."/>
            <person name="Gorbushina A."/>
        </authorList>
    </citation>
    <scope>NUCLEOTIDE SEQUENCE [LARGE SCALE GENOMIC DNA]</scope>
    <source>
        <strain evidence="1 2">CBS 125763</strain>
    </source>
</reference>
<dbReference type="Pfam" id="PF13374">
    <property type="entry name" value="TPR_10"/>
    <property type="match status" value="3"/>
</dbReference>
<comment type="caution">
    <text evidence="1">The sequence shown here is derived from an EMBL/GenBank/DDBJ whole genome shotgun (WGS) entry which is preliminary data.</text>
</comment>
<evidence type="ECO:0008006" key="3">
    <source>
        <dbReference type="Google" id="ProtNLM"/>
    </source>
</evidence>
<keyword evidence="2" id="KW-1185">Reference proteome</keyword>
<dbReference type="InterPro" id="IPR011990">
    <property type="entry name" value="TPR-like_helical_dom_sf"/>
</dbReference>
<dbReference type="PANTHER" id="PTHR46082:SF6">
    <property type="entry name" value="AAA+ ATPASE DOMAIN-CONTAINING PROTEIN-RELATED"/>
    <property type="match status" value="1"/>
</dbReference>
<dbReference type="SUPFAM" id="SSF48452">
    <property type="entry name" value="TPR-like"/>
    <property type="match status" value="3"/>
</dbReference>
<dbReference type="Gene3D" id="3.40.50.1580">
    <property type="entry name" value="Nucleoside phosphorylase domain"/>
    <property type="match status" value="1"/>
</dbReference>
<dbReference type="GO" id="GO:0043531">
    <property type="term" value="F:ADP binding"/>
    <property type="evidence" value="ECO:0007669"/>
    <property type="project" value="InterPro"/>
</dbReference>
<protein>
    <recommendedName>
        <fullName evidence="3">Nucleoside phosphorylase domain-containing protein</fullName>
    </recommendedName>
</protein>
<dbReference type="GO" id="GO:0009116">
    <property type="term" value="P:nucleoside metabolic process"/>
    <property type="evidence" value="ECO:0007669"/>
    <property type="project" value="InterPro"/>
</dbReference>
<evidence type="ECO:0000313" key="1">
    <source>
        <dbReference type="EMBL" id="OAP63772.1"/>
    </source>
</evidence>
<dbReference type="SUPFAM" id="SSF53167">
    <property type="entry name" value="Purine and uridine phosphorylases"/>
    <property type="match status" value="1"/>
</dbReference>
<dbReference type="PANTHER" id="PTHR46082">
    <property type="entry name" value="ATP/GTP-BINDING PROTEIN-RELATED"/>
    <property type="match status" value="1"/>
</dbReference>
<dbReference type="EMBL" id="LVYI01000002">
    <property type="protein sequence ID" value="OAP63772.1"/>
    <property type="molecule type" value="Genomic_DNA"/>
</dbReference>
<dbReference type="Proteomes" id="UP000078343">
    <property type="component" value="Unassembled WGS sequence"/>
</dbReference>
<dbReference type="RefSeq" id="XP_018697139.1">
    <property type="nucleotide sequence ID" value="XM_018834515.1"/>
</dbReference>
<evidence type="ECO:0000313" key="2">
    <source>
        <dbReference type="Proteomes" id="UP000078343"/>
    </source>
</evidence>
<organism evidence="1 2">
    <name type="scientific">Fonsecaea erecta</name>
    <dbReference type="NCBI Taxonomy" id="1367422"/>
    <lineage>
        <taxon>Eukaryota</taxon>
        <taxon>Fungi</taxon>
        <taxon>Dikarya</taxon>
        <taxon>Ascomycota</taxon>
        <taxon>Pezizomycotina</taxon>
        <taxon>Eurotiomycetes</taxon>
        <taxon>Chaetothyriomycetidae</taxon>
        <taxon>Chaetothyriales</taxon>
        <taxon>Herpotrichiellaceae</taxon>
        <taxon>Fonsecaea</taxon>
    </lineage>
</organism>